<proteinExistence type="predicted"/>
<evidence type="ECO:0000313" key="2">
    <source>
        <dbReference type="Proteomes" id="UP001596512"/>
    </source>
</evidence>
<keyword evidence="2" id="KW-1185">Reference proteome</keyword>
<dbReference type="EMBL" id="JBHTEY010000004">
    <property type="protein sequence ID" value="MFC7615708.1"/>
    <property type="molecule type" value="Genomic_DNA"/>
</dbReference>
<name>A0ABW2TTA3_9PSEU</name>
<sequence>MFVALAALVAVFALFADAPLVVLVAMIGATAALIVPSPVKPPATSEGGPDTVPLH</sequence>
<protein>
    <submittedName>
        <fullName evidence="1">Uncharacterized protein</fullName>
    </submittedName>
</protein>
<accession>A0ABW2TTA3</accession>
<evidence type="ECO:0000313" key="1">
    <source>
        <dbReference type="EMBL" id="MFC7615708.1"/>
    </source>
</evidence>
<comment type="caution">
    <text evidence="1">The sequence shown here is derived from an EMBL/GenBank/DDBJ whole genome shotgun (WGS) entry which is preliminary data.</text>
</comment>
<gene>
    <name evidence="1" type="ORF">ACFQV2_21630</name>
</gene>
<reference evidence="2" key="1">
    <citation type="journal article" date="2019" name="Int. J. Syst. Evol. Microbiol.">
        <title>The Global Catalogue of Microorganisms (GCM) 10K type strain sequencing project: providing services to taxonomists for standard genome sequencing and annotation.</title>
        <authorList>
            <consortium name="The Broad Institute Genomics Platform"/>
            <consortium name="The Broad Institute Genome Sequencing Center for Infectious Disease"/>
            <person name="Wu L."/>
            <person name="Ma J."/>
        </authorList>
    </citation>
    <scope>NUCLEOTIDE SEQUENCE [LARGE SCALE GENOMIC DNA]</scope>
    <source>
        <strain evidence="2">JCM 17695</strain>
    </source>
</reference>
<organism evidence="1 2">
    <name type="scientific">Actinokineospora soli</name>
    <dbReference type="NCBI Taxonomy" id="1048753"/>
    <lineage>
        <taxon>Bacteria</taxon>
        <taxon>Bacillati</taxon>
        <taxon>Actinomycetota</taxon>
        <taxon>Actinomycetes</taxon>
        <taxon>Pseudonocardiales</taxon>
        <taxon>Pseudonocardiaceae</taxon>
        <taxon>Actinokineospora</taxon>
    </lineage>
</organism>
<dbReference type="Proteomes" id="UP001596512">
    <property type="component" value="Unassembled WGS sequence"/>
</dbReference>